<dbReference type="PANTHER" id="PTHR36456:SF1">
    <property type="entry name" value="UPF0232 PROTEIN SCO3875"/>
    <property type="match status" value="1"/>
</dbReference>
<feature type="compositionally biased region" description="Low complexity" evidence="1">
    <location>
        <begin position="1"/>
        <end position="14"/>
    </location>
</feature>
<keyword evidence="3" id="KW-1185">Reference proteome</keyword>
<accession>A0A4Q9KLX5</accession>
<gene>
    <name evidence="2" type="ORF">ET996_04840</name>
</gene>
<dbReference type="Proteomes" id="UP000291933">
    <property type="component" value="Unassembled WGS sequence"/>
</dbReference>
<proteinExistence type="predicted"/>
<dbReference type="Pfam" id="PF05258">
    <property type="entry name" value="DciA"/>
    <property type="match status" value="1"/>
</dbReference>
<name>A0A4Q9KLX5_PROTD</name>
<dbReference type="OrthoDB" id="5516926at2"/>
<evidence type="ECO:0000313" key="3">
    <source>
        <dbReference type="Proteomes" id="UP000291933"/>
    </source>
</evidence>
<feature type="region of interest" description="Disordered" evidence="1">
    <location>
        <begin position="56"/>
        <end position="88"/>
    </location>
</feature>
<protein>
    <submittedName>
        <fullName evidence="2">DUF721 domain-containing protein</fullName>
    </submittedName>
</protein>
<dbReference type="PANTHER" id="PTHR36456">
    <property type="entry name" value="UPF0232 PROTEIN SCO3875"/>
    <property type="match status" value="1"/>
</dbReference>
<dbReference type="AlphaFoldDB" id="A0A4Q9KLX5"/>
<evidence type="ECO:0000256" key="1">
    <source>
        <dbReference type="SAM" id="MobiDB-lite"/>
    </source>
</evidence>
<dbReference type="EMBL" id="SDMR01000004">
    <property type="protein sequence ID" value="TBT95546.1"/>
    <property type="molecule type" value="Genomic_DNA"/>
</dbReference>
<organism evidence="2 3">
    <name type="scientific">Propioniciclava tarda</name>
    <dbReference type="NCBI Taxonomy" id="433330"/>
    <lineage>
        <taxon>Bacteria</taxon>
        <taxon>Bacillati</taxon>
        <taxon>Actinomycetota</taxon>
        <taxon>Actinomycetes</taxon>
        <taxon>Propionibacteriales</taxon>
        <taxon>Propionibacteriaceae</taxon>
        <taxon>Propioniciclava</taxon>
    </lineage>
</organism>
<sequence length="201" mass="20696">MSDPSTGSPSTSSGTGTGTGTGALCSGNPAAEPVEAPTEVLFDPTGLNLAKAIAESVAHSSPLPPPKPRKAKRTRASASGRSRSDPTALGDALGELIAEQGWTTEVSVHALLGRWPSIVGDAVAQHSTPESFVAGIVTIRTDSTAWASQLRLMTPQLLAKLNAAVGEGTIKRLTIKGPDAPSWKHGIRSVRDGRGPRDTYG</sequence>
<dbReference type="InterPro" id="IPR007922">
    <property type="entry name" value="DciA-like"/>
</dbReference>
<comment type="caution">
    <text evidence="2">The sequence shown here is derived from an EMBL/GenBank/DDBJ whole genome shotgun (WGS) entry which is preliminary data.</text>
</comment>
<evidence type="ECO:0000313" key="2">
    <source>
        <dbReference type="EMBL" id="TBT95546.1"/>
    </source>
</evidence>
<feature type="region of interest" description="Disordered" evidence="1">
    <location>
        <begin position="1"/>
        <end position="42"/>
    </location>
</feature>
<reference evidence="2 3" key="1">
    <citation type="submission" date="2019-01" db="EMBL/GenBank/DDBJ databases">
        <title>Lactibacter flavus gen. nov., sp. nov., a novel bacterium of the family Propionibacteriaceae isolated from raw milk and dairy products.</title>
        <authorList>
            <person name="Huptas C."/>
            <person name="Wenning M."/>
            <person name="Breitenwieser F."/>
            <person name="Doll E."/>
            <person name="Von Neubeck M."/>
            <person name="Busse H.-J."/>
            <person name="Scherer S."/>
        </authorList>
    </citation>
    <scope>NUCLEOTIDE SEQUENCE [LARGE SCALE GENOMIC DNA]</scope>
    <source>
        <strain evidence="2 3">DSM 22130</strain>
    </source>
</reference>